<evidence type="ECO:0000256" key="7">
    <source>
        <dbReference type="ARBA" id="ARBA00032272"/>
    </source>
</evidence>
<evidence type="ECO:0000256" key="2">
    <source>
        <dbReference type="ARBA" id="ARBA00001946"/>
    </source>
</evidence>
<sequence>MSDPTRTMWEGRYLKVSQQGTWEYAERQGQIGAAVIVATDEAGRLILVEQFRIPIGRRCIELPAGLVGDESAGESIVDGARRELEEETGYLADRIEELGLFYSSPGMTSESFMVVRATGLVRTGAGGGSPEEDITVHHVAPADVPAFVRAARTSGLGIDAKILLLLDQTTIAYSAP</sequence>
<dbReference type="SUPFAM" id="SSF55811">
    <property type="entry name" value="Nudix"/>
    <property type="match status" value="1"/>
</dbReference>
<dbReference type="RefSeq" id="WP_199037832.1">
    <property type="nucleotide sequence ID" value="NZ_JAELXS010000005.1"/>
</dbReference>
<dbReference type="CDD" id="cd03424">
    <property type="entry name" value="NUDIX_ADPRase_Nudt5_UGPPase_Nudt14"/>
    <property type="match status" value="1"/>
</dbReference>
<dbReference type="EMBL" id="JAELXS010000005">
    <property type="protein sequence ID" value="MBJ6122314.1"/>
    <property type="molecule type" value="Genomic_DNA"/>
</dbReference>
<keyword evidence="10" id="KW-1185">Reference proteome</keyword>
<protein>
    <recommendedName>
        <fullName evidence="4">GDP-mannose pyrophosphatase</fullName>
    </recommendedName>
    <alternativeName>
        <fullName evidence="6">GDP-mannose hydrolase</fullName>
    </alternativeName>
    <alternativeName>
        <fullName evidence="7">GDPMK</fullName>
    </alternativeName>
</protein>
<dbReference type="PROSITE" id="PS51462">
    <property type="entry name" value="NUDIX"/>
    <property type="match status" value="1"/>
</dbReference>
<comment type="similarity">
    <text evidence="3">Belongs to the Nudix hydrolase family. NudK subfamily.</text>
</comment>
<comment type="cofactor">
    <cofactor evidence="2">
        <name>Mg(2+)</name>
        <dbReference type="ChEBI" id="CHEBI:18420"/>
    </cofactor>
</comment>
<feature type="domain" description="Nudix hydrolase" evidence="8">
    <location>
        <begin position="28"/>
        <end position="165"/>
    </location>
</feature>
<name>A0ABS0XQK8_9SPHN</name>
<keyword evidence="5 9" id="KW-0378">Hydrolase</keyword>
<dbReference type="GO" id="GO:0016787">
    <property type="term" value="F:hydrolase activity"/>
    <property type="evidence" value="ECO:0007669"/>
    <property type="project" value="UniProtKB-KW"/>
</dbReference>
<dbReference type="PROSITE" id="PS00893">
    <property type="entry name" value="NUDIX_BOX"/>
    <property type="match status" value="1"/>
</dbReference>
<comment type="catalytic activity">
    <reaction evidence="1">
        <text>GDP-alpha-D-mannose + H2O = alpha-D-mannose 1-phosphate + GMP + 2 H(+)</text>
        <dbReference type="Rhea" id="RHEA:27978"/>
        <dbReference type="ChEBI" id="CHEBI:15377"/>
        <dbReference type="ChEBI" id="CHEBI:15378"/>
        <dbReference type="ChEBI" id="CHEBI:57527"/>
        <dbReference type="ChEBI" id="CHEBI:58115"/>
        <dbReference type="ChEBI" id="CHEBI:58409"/>
    </reaction>
</comment>
<evidence type="ECO:0000256" key="4">
    <source>
        <dbReference type="ARBA" id="ARBA00016377"/>
    </source>
</evidence>
<evidence type="ECO:0000313" key="10">
    <source>
        <dbReference type="Proteomes" id="UP000640426"/>
    </source>
</evidence>
<dbReference type="Gene3D" id="3.90.79.10">
    <property type="entry name" value="Nucleoside Triphosphate Pyrophosphohydrolase"/>
    <property type="match status" value="1"/>
</dbReference>
<evidence type="ECO:0000256" key="5">
    <source>
        <dbReference type="ARBA" id="ARBA00022801"/>
    </source>
</evidence>
<dbReference type="PANTHER" id="PTHR11839">
    <property type="entry name" value="UDP/ADP-SUGAR PYROPHOSPHATASE"/>
    <property type="match status" value="1"/>
</dbReference>
<dbReference type="InterPro" id="IPR020084">
    <property type="entry name" value="NUDIX_hydrolase_CS"/>
</dbReference>
<dbReference type="InterPro" id="IPR015797">
    <property type="entry name" value="NUDIX_hydrolase-like_dom_sf"/>
</dbReference>
<evidence type="ECO:0000259" key="8">
    <source>
        <dbReference type="PROSITE" id="PS51462"/>
    </source>
</evidence>
<organism evidence="9 10">
    <name type="scientific">Sphingomonas mollis</name>
    <dbReference type="NCBI Taxonomy" id="2795726"/>
    <lineage>
        <taxon>Bacteria</taxon>
        <taxon>Pseudomonadati</taxon>
        <taxon>Pseudomonadota</taxon>
        <taxon>Alphaproteobacteria</taxon>
        <taxon>Sphingomonadales</taxon>
        <taxon>Sphingomonadaceae</taxon>
        <taxon>Sphingomonas</taxon>
    </lineage>
</organism>
<dbReference type="Pfam" id="PF00293">
    <property type="entry name" value="NUDIX"/>
    <property type="match status" value="1"/>
</dbReference>
<accession>A0ABS0XQK8</accession>
<dbReference type="InterPro" id="IPR000086">
    <property type="entry name" value="NUDIX_hydrolase_dom"/>
</dbReference>
<evidence type="ECO:0000256" key="1">
    <source>
        <dbReference type="ARBA" id="ARBA00000847"/>
    </source>
</evidence>
<dbReference type="PANTHER" id="PTHR11839:SF18">
    <property type="entry name" value="NUDIX HYDROLASE DOMAIN-CONTAINING PROTEIN"/>
    <property type="match status" value="1"/>
</dbReference>
<reference evidence="10" key="1">
    <citation type="submission" date="2020-12" db="EMBL/GenBank/DDBJ databases">
        <title>Hymenobacter sp.</title>
        <authorList>
            <person name="Kim M.K."/>
        </authorList>
    </citation>
    <scope>NUCLEOTIDE SEQUENCE [LARGE SCALE GENOMIC DNA]</scope>
    <source>
        <strain evidence="10">BT553</strain>
    </source>
</reference>
<dbReference type="Proteomes" id="UP000640426">
    <property type="component" value="Unassembled WGS sequence"/>
</dbReference>
<evidence type="ECO:0000256" key="3">
    <source>
        <dbReference type="ARBA" id="ARBA00007275"/>
    </source>
</evidence>
<evidence type="ECO:0000313" key="9">
    <source>
        <dbReference type="EMBL" id="MBJ6122314.1"/>
    </source>
</evidence>
<comment type="caution">
    <text evidence="9">The sequence shown here is derived from an EMBL/GenBank/DDBJ whole genome shotgun (WGS) entry which is preliminary data.</text>
</comment>
<gene>
    <name evidence="9" type="ORF">JAO74_10985</name>
</gene>
<evidence type="ECO:0000256" key="6">
    <source>
        <dbReference type="ARBA" id="ARBA00032162"/>
    </source>
</evidence>
<proteinExistence type="inferred from homology"/>